<name>A0A7I8LI62_SPIIN</name>
<reference evidence="1" key="1">
    <citation type="submission" date="2020-02" db="EMBL/GenBank/DDBJ databases">
        <authorList>
            <person name="Scholz U."/>
            <person name="Mascher M."/>
            <person name="Fiebig A."/>
        </authorList>
    </citation>
    <scope>NUCLEOTIDE SEQUENCE</scope>
</reference>
<sequence>MGEMLRKHELVHKSTIKIFALEWLRNSCRNMCMPLPFHVTRGQPNMGQGMFIYVYSSDNSLIFLDNYLIVRT</sequence>
<dbReference type="Proteomes" id="UP000663760">
    <property type="component" value="Chromosome 16"/>
</dbReference>
<dbReference type="AlphaFoldDB" id="A0A7I8LI62"/>
<evidence type="ECO:0000313" key="1">
    <source>
        <dbReference type="EMBL" id="CAA7409727.1"/>
    </source>
</evidence>
<proteinExistence type="predicted"/>
<dbReference type="EMBL" id="LR746279">
    <property type="protein sequence ID" value="CAA7409727.1"/>
    <property type="molecule type" value="Genomic_DNA"/>
</dbReference>
<organism evidence="1 2">
    <name type="scientific">Spirodela intermedia</name>
    <name type="common">Intermediate duckweed</name>
    <dbReference type="NCBI Taxonomy" id="51605"/>
    <lineage>
        <taxon>Eukaryota</taxon>
        <taxon>Viridiplantae</taxon>
        <taxon>Streptophyta</taxon>
        <taxon>Embryophyta</taxon>
        <taxon>Tracheophyta</taxon>
        <taxon>Spermatophyta</taxon>
        <taxon>Magnoliopsida</taxon>
        <taxon>Liliopsida</taxon>
        <taxon>Araceae</taxon>
        <taxon>Lemnoideae</taxon>
        <taxon>Spirodela</taxon>
    </lineage>
</organism>
<accession>A0A7I8LI62</accession>
<keyword evidence="2" id="KW-1185">Reference proteome</keyword>
<evidence type="ECO:0000313" key="2">
    <source>
        <dbReference type="Proteomes" id="UP000663760"/>
    </source>
</evidence>
<gene>
    <name evidence="1" type="ORF">SI8410_16020405</name>
</gene>
<protein>
    <submittedName>
        <fullName evidence="1">Uncharacterized protein</fullName>
    </submittedName>
</protein>